<sequence length="110" mass="12376">MTLLQTSHAYGWYRSSKGDFLTLPVTCHLCVSAPVFYHTSTPRARTVPTFSNSAVISEPAERLYSAARNSDDSCVDRFNNCNLVVQARMCHYGYYKKVCCASCFHNKGYS</sequence>
<organism evidence="3 4">
    <name type="scientific">Branchiostoma floridae</name>
    <name type="common">Florida lancelet</name>
    <name type="synonym">Amphioxus</name>
    <dbReference type="NCBI Taxonomy" id="7739"/>
    <lineage>
        <taxon>Eukaryota</taxon>
        <taxon>Metazoa</taxon>
        <taxon>Chordata</taxon>
        <taxon>Cephalochordata</taxon>
        <taxon>Leptocardii</taxon>
        <taxon>Amphioxiformes</taxon>
        <taxon>Branchiostomatidae</taxon>
        <taxon>Branchiostoma</taxon>
    </lineage>
</organism>
<dbReference type="Pfam" id="PF08686">
    <property type="entry name" value="PLAC"/>
    <property type="match status" value="1"/>
</dbReference>
<evidence type="ECO:0000313" key="3">
    <source>
        <dbReference type="Proteomes" id="UP000001554"/>
    </source>
</evidence>
<dbReference type="InterPro" id="IPR010909">
    <property type="entry name" value="PLAC"/>
</dbReference>
<gene>
    <name evidence="4" type="primary">LOC118409281</name>
</gene>
<evidence type="ECO:0000259" key="2">
    <source>
        <dbReference type="PROSITE" id="PS50900"/>
    </source>
</evidence>
<name>A0A9J7HUE1_BRAFL</name>
<keyword evidence="3" id="KW-1185">Reference proteome</keyword>
<dbReference type="PROSITE" id="PS50900">
    <property type="entry name" value="PLAC"/>
    <property type="match status" value="1"/>
</dbReference>
<reference evidence="4" key="2">
    <citation type="submission" date="2025-08" db="UniProtKB">
        <authorList>
            <consortium name="RefSeq"/>
        </authorList>
    </citation>
    <scope>IDENTIFICATION</scope>
    <source>
        <strain evidence="4">S238N-H82</strain>
        <tissue evidence="4">Testes</tissue>
    </source>
</reference>
<evidence type="ECO:0000256" key="1">
    <source>
        <dbReference type="ARBA" id="ARBA00022729"/>
    </source>
</evidence>
<dbReference type="Proteomes" id="UP000001554">
    <property type="component" value="Chromosome 2"/>
</dbReference>
<dbReference type="OrthoDB" id="10062690at2759"/>
<dbReference type="GeneID" id="118409281"/>
<keyword evidence="1" id="KW-0732">Signal</keyword>
<dbReference type="RefSeq" id="XP_035666071.1">
    <property type="nucleotide sequence ID" value="XM_035810178.1"/>
</dbReference>
<reference evidence="3" key="1">
    <citation type="journal article" date="2020" name="Nat. Ecol. Evol.">
        <title>Deeply conserved synteny resolves early events in vertebrate evolution.</title>
        <authorList>
            <person name="Simakov O."/>
            <person name="Marletaz F."/>
            <person name="Yue J.X."/>
            <person name="O'Connell B."/>
            <person name="Jenkins J."/>
            <person name="Brandt A."/>
            <person name="Calef R."/>
            <person name="Tung C.H."/>
            <person name="Huang T.K."/>
            <person name="Schmutz J."/>
            <person name="Satoh N."/>
            <person name="Yu J.K."/>
            <person name="Putnam N.H."/>
            <person name="Green R.E."/>
            <person name="Rokhsar D.S."/>
        </authorList>
    </citation>
    <scope>NUCLEOTIDE SEQUENCE [LARGE SCALE GENOMIC DNA]</scope>
    <source>
        <strain evidence="3">S238N-H82</strain>
    </source>
</reference>
<dbReference type="AlphaFoldDB" id="A0A9J7HUE1"/>
<feature type="domain" description="PLAC" evidence="2">
    <location>
        <begin position="70"/>
        <end position="107"/>
    </location>
</feature>
<accession>A0A9J7HUE1</accession>
<proteinExistence type="predicted"/>
<evidence type="ECO:0000313" key="4">
    <source>
        <dbReference type="RefSeq" id="XP_035666071.1"/>
    </source>
</evidence>
<dbReference type="KEGG" id="bfo:118409281"/>
<protein>
    <submittedName>
        <fullName evidence="4">Uncharacterized protein LOC118409281</fullName>
    </submittedName>
</protein>